<keyword evidence="3 5" id="KW-1133">Transmembrane helix</keyword>
<dbReference type="AlphaFoldDB" id="B3PLF7"/>
<dbReference type="RefSeq" id="WP_012486629.1">
    <property type="nucleotide sequence ID" value="NC_010995.1"/>
</dbReference>
<dbReference type="CDD" id="cd07341">
    <property type="entry name" value="M56_BlaR1_MecR1_like"/>
    <property type="match status" value="1"/>
</dbReference>
<keyword evidence="4 5" id="KW-0472">Membrane</keyword>
<evidence type="ECO:0000256" key="4">
    <source>
        <dbReference type="ARBA" id="ARBA00023136"/>
    </source>
</evidence>
<dbReference type="HOGENOM" id="CLU_567296_0_0_6"/>
<comment type="subcellular location">
    <subcellularLocation>
        <location evidence="1">Membrane</location>
        <topology evidence="1">Single-pass membrane protein</topology>
    </subcellularLocation>
</comment>
<dbReference type="PANTHER" id="PTHR34978:SF3">
    <property type="entry name" value="SLR0241 PROTEIN"/>
    <property type="match status" value="1"/>
</dbReference>
<dbReference type="eggNOG" id="COG4219">
    <property type="taxonomic scope" value="Bacteria"/>
</dbReference>
<proteinExistence type="predicted"/>
<dbReference type="NCBIfam" id="TIGR01352">
    <property type="entry name" value="tonB_Cterm"/>
    <property type="match status" value="1"/>
</dbReference>
<evidence type="ECO:0000256" key="5">
    <source>
        <dbReference type="SAM" id="Phobius"/>
    </source>
</evidence>
<sequence length="504" mass="57542">MDAQTANHLLVSLLVKPLLMLALLGMLYGIIRKQSAAFKHFVLLLGILGLLTIPILAAVLPGIDWHRLPWVGDLALAMDQHLLAWMQLLPSWFGENVAWLLGIYFLVALWIFYYRALGWIALAYQSRRAQEVTDTALCEQRDQLCELLEIQRKVSLKIARDINSPQMWGDWHPVILLPREALLWEPDKQLSVLLHELGHVARRDWLSSQVVAMTCAVFWFLPPLWWLANTLYDQAEMACDDLIYRLRDKHLAYAQSLLQLAGGETPVSDEPVLGIRGHSAIYWRIHAVLDKRRPRQPVAMESGQYWFLSAAFILVFTASIQIIPLQPVPGLDESRREEIPLPLDVPAAVAEEQFDWQHLARLRQVQTPVPAPIPVEEIHIRVEPAAFVTQESMALERTPLNRPVIQVQGYLPIQTHIPEYPPTALARGLEGRVVVEFTIDTAGNIQDPQIIERPDTYAFDKTVLSAIKKSRYQPQMFDGQPVILRGVTEEFIFRLEDPAPKRRR</sequence>
<dbReference type="Gene3D" id="3.30.1150.10">
    <property type="match status" value="1"/>
</dbReference>
<feature type="domain" description="TonB C-terminal" evidence="6">
    <location>
        <begin position="405"/>
        <end position="502"/>
    </location>
</feature>
<feature type="transmembrane region" description="Helical" evidence="5">
    <location>
        <begin position="305"/>
        <end position="325"/>
    </location>
</feature>
<evidence type="ECO:0000256" key="3">
    <source>
        <dbReference type="ARBA" id="ARBA00022989"/>
    </source>
</evidence>
<organism evidence="7 8">
    <name type="scientific">Cellvibrio japonicus (strain Ueda107)</name>
    <name type="common">Pseudomonas fluorescens subsp. cellulosa</name>
    <dbReference type="NCBI Taxonomy" id="498211"/>
    <lineage>
        <taxon>Bacteria</taxon>
        <taxon>Pseudomonadati</taxon>
        <taxon>Pseudomonadota</taxon>
        <taxon>Gammaproteobacteria</taxon>
        <taxon>Cellvibrionales</taxon>
        <taxon>Cellvibrionaceae</taxon>
        <taxon>Cellvibrio</taxon>
    </lineage>
</organism>
<dbReference type="InterPro" id="IPR037682">
    <property type="entry name" value="TonB_C"/>
</dbReference>
<dbReference type="EMBL" id="CP000934">
    <property type="protein sequence ID" value="ACE86221.1"/>
    <property type="molecule type" value="Genomic_DNA"/>
</dbReference>
<gene>
    <name evidence="7" type="ordered locus">CJA_0981</name>
</gene>
<dbReference type="Proteomes" id="UP000001036">
    <property type="component" value="Chromosome"/>
</dbReference>
<dbReference type="Pfam" id="PF05569">
    <property type="entry name" value="Peptidase_M56"/>
    <property type="match status" value="1"/>
</dbReference>
<reference evidence="7 8" key="1">
    <citation type="journal article" date="2008" name="J. Bacteriol.">
        <title>Insights into plant cell wall degradation from the genome sequence of the soil bacterium Cellvibrio japonicus.</title>
        <authorList>
            <person name="Deboy R.T."/>
            <person name="Mongodin E.F."/>
            <person name="Fouts D.E."/>
            <person name="Tailford L.E."/>
            <person name="Khouri H."/>
            <person name="Emerson J.B."/>
            <person name="Mohamoud Y."/>
            <person name="Watkins K."/>
            <person name="Henrissat B."/>
            <person name="Gilbert H.J."/>
            <person name="Nelson K.E."/>
        </authorList>
    </citation>
    <scope>NUCLEOTIDE SEQUENCE [LARGE SCALE GENOMIC DNA]</scope>
    <source>
        <strain evidence="7 8">Ueda107</strain>
    </source>
</reference>
<dbReference type="OrthoDB" id="5696981at2"/>
<feature type="transmembrane region" description="Helical" evidence="5">
    <location>
        <begin position="97"/>
        <end position="117"/>
    </location>
</feature>
<accession>B3PLF7</accession>
<dbReference type="PROSITE" id="PS52015">
    <property type="entry name" value="TONB_CTD"/>
    <property type="match status" value="1"/>
</dbReference>
<dbReference type="GO" id="GO:0016020">
    <property type="term" value="C:membrane"/>
    <property type="evidence" value="ECO:0007669"/>
    <property type="project" value="UniProtKB-SubCell"/>
</dbReference>
<dbReference type="Pfam" id="PF03544">
    <property type="entry name" value="TonB_C"/>
    <property type="match status" value="1"/>
</dbReference>
<dbReference type="InterPro" id="IPR008756">
    <property type="entry name" value="Peptidase_M56"/>
</dbReference>
<evidence type="ECO:0000313" key="8">
    <source>
        <dbReference type="Proteomes" id="UP000001036"/>
    </source>
</evidence>
<name>B3PLF7_CELJU</name>
<dbReference type="SUPFAM" id="SSF74653">
    <property type="entry name" value="TolA/TonB C-terminal domain"/>
    <property type="match status" value="1"/>
</dbReference>
<evidence type="ECO:0000256" key="1">
    <source>
        <dbReference type="ARBA" id="ARBA00004167"/>
    </source>
</evidence>
<dbReference type="InterPro" id="IPR006260">
    <property type="entry name" value="TonB/TolA_C"/>
</dbReference>
<dbReference type="KEGG" id="cja:CJA_0981"/>
<evidence type="ECO:0000259" key="6">
    <source>
        <dbReference type="PROSITE" id="PS52015"/>
    </source>
</evidence>
<evidence type="ECO:0000256" key="2">
    <source>
        <dbReference type="ARBA" id="ARBA00022692"/>
    </source>
</evidence>
<dbReference type="GO" id="GO:0055085">
    <property type="term" value="P:transmembrane transport"/>
    <property type="evidence" value="ECO:0007669"/>
    <property type="project" value="InterPro"/>
</dbReference>
<dbReference type="InterPro" id="IPR052173">
    <property type="entry name" value="Beta-lactam_resp_regulator"/>
</dbReference>
<feature type="transmembrane region" description="Helical" evidence="5">
    <location>
        <begin position="6"/>
        <end position="29"/>
    </location>
</feature>
<keyword evidence="8" id="KW-1185">Reference proteome</keyword>
<evidence type="ECO:0000313" key="7">
    <source>
        <dbReference type="EMBL" id="ACE86221.1"/>
    </source>
</evidence>
<feature type="transmembrane region" description="Helical" evidence="5">
    <location>
        <begin position="41"/>
        <end position="63"/>
    </location>
</feature>
<keyword evidence="2 5" id="KW-0812">Transmembrane</keyword>
<dbReference type="PANTHER" id="PTHR34978">
    <property type="entry name" value="POSSIBLE SENSOR-TRANSDUCER PROTEIN BLAR"/>
    <property type="match status" value="1"/>
</dbReference>
<protein>
    <submittedName>
        <fullName evidence="7">Peptidase, M56 family</fullName>
    </submittedName>
</protein>
<dbReference type="eggNOG" id="COG0810">
    <property type="taxonomic scope" value="Bacteria"/>
</dbReference>
<dbReference type="STRING" id="498211.CJA_0981"/>